<sequence length="64" mass="6335">MRTLGFVLSALVVAATAAVLAAWAQPPVASSAQPVAASDAVLGAPVVKPLGEPPTDSGPGNREW</sequence>
<keyword evidence="3" id="KW-1185">Reference proteome</keyword>
<keyword evidence="1" id="KW-0732">Signal</keyword>
<gene>
    <name evidence="2" type="ORF">FHS29_004162</name>
</gene>
<reference evidence="2 3" key="1">
    <citation type="submission" date="2020-08" db="EMBL/GenBank/DDBJ databases">
        <title>Genomic Encyclopedia of Type Strains, Phase III (KMG-III): the genomes of soil and plant-associated and newly described type strains.</title>
        <authorList>
            <person name="Whitman W."/>
        </authorList>
    </citation>
    <scope>NUCLEOTIDE SEQUENCE [LARGE SCALE GENOMIC DNA]</scope>
    <source>
        <strain evidence="2 3">CECT 8640</strain>
    </source>
</reference>
<dbReference type="AlphaFoldDB" id="A0A841CNB1"/>
<evidence type="ECO:0000256" key="1">
    <source>
        <dbReference type="SAM" id="SignalP"/>
    </source>
</evidence>
<feature type="signal peptide" evidence="1">
    <location>
        <begin position="1"/>
        <end position="24"/>
    </location>
</feature>
<evidence type="ECO:0000313" key="2">
    <source>
        <dbReference type="EMBL" id="MBB5957567.1"/>
    </source>
</evidence>
<evidence type="ECO:0000313" key="3">
    <source>
        <dbReference type="Proteomes" id="UP000547510"/>
    </source>
</evidence>
<organism evidence="2 3">
    <name type="scientific">Saccharothrix tamanrassetensis</name>
    <dbReference type="NCBI Taxonomy" id="1051531"/>
    <lineage>
        <taxon>Bacteria</taxon>
        <taxon>Bacillati</taxon>
        <taxon>Actinomycetota</taxon>
        <taxon>Actinomycetes</taxon>
        <taxon>Pseudonocardiales</taxon>
        <taxon>Pseudonocardiaceae</taxon>
        <taxon>Saccharothrix</taxon>
    </lineage>
</organism>
<accession>A0A841CNB1</accession>
<proteinExistence type="predicted"/>
<protein>
    <submittedName>
        <fullName evidence="2">Uncharacterized protein</fullName>
    </submittedName>
</protein>
<dbReference type="RefSeq" id="WP_184692759.1">
    <property type="nucleotide sequence ID" value="NZ_JACHJN010000006.1"/>
</dbReference>
<comment type="caution">
    <text evidence="2">The sequence shown here is derived from an EMBL/GenBank/DDBJ whole genome shotgun (WGS) entry which is preliminary data.</text>
</comment>
<feature type="chain" id="PRO_5039094149" evidence="1">
    <location>
        <begin position="25"/>
        <end position="64"/>
    </location>
</feature>
<dbReference type="Proteomes" id="UP000547510">
    <property type="component" value="Unassembled WGS sequence"/>
</dbReference>
<name>A0A841CNB1_9PSEU</name>
<dbReference type="EMBL" id="JACHJN010000006">
    <property type="protein sequence ID" value="MBB5957567.1"/>
    <property type="molecule type" value="Genomic_DNA"/>
</dbReference>